<keyword evidence="4 7" id="KW-0812">Transmembrane</keyword>
<keyword evidence="6 7" id="KW-0472">Membrane</keyword>
<feature type="transmembrane region" description="Helical" evidence="7">
    <location>
        <begin position="298"/>
        <end position="317"/>
    </location>
</feature>
<comment type="subcellular location">
    <subcellularLocation>
        <location evidence="1">Cell membrane</location>
        <topology evidence="1">Multi-pass membrane protein</topology>
    </subcellularLocation>
</comment>
<dbReference type="Proteomes" id="UP000035425">
    <property type="component" value="Unassembled WGS sequence"/>
</dbReference>
<evidence type="ECO:0000256" key="4">
    <source>
        <dbReference type="ARBA" id="ARBA00022692"/>
    </source>
</evidence>
<feature type="transmembrane region" description="Helical" evidence="7">
    <location>
        <begin position="57"/>
        <end position="75"/>
    </location>
</feature>
<comment type="caution">
    <text evidence="9">The sequence shown here is derived from an EMBL/GenBank/DDBJ whole genome shotgun (WGS) entry which is preliminary data.</text>
</comment>
<evidence type="ECO:0000256" key="7">
    <source>
        <dbReference type="SAM" id="Phobius"/>
    </source>
</evidence>
<proteinExistence type="predicted"/>
<evidence type="ECO:0000256" key="2">
    <source>
        <dbReference type="ARBA" id="ARBA00022448"/>
    </source>
</evidence>
<evidence type="ECO:0000256" key="3">
    <source>
        <dbReference type="ARBA" id="ARBA00022475"/>
    </source>
</evidence>
<evidence type="ECO:0000259" key="8">
    <source>
        <dbReference type="Pfam" id="PF03600"/>
    </source>
</evidence>
<dbReference type="PANTHER" id="PTHR43302">
    <property type="entry name" value="TRANSPORTER ARSB-RELATED"/>
    <property type="match status" value="1"/>
</dbReference>
<keyword evidence="5 7" id="KW-1133">Transmembrane helix</keyword>
<feature type="transmembrane region" description="Helical" evidence="7">
    <location>
        <begin position="95"/>
        <end position="122"/>
    </location>
</feature>
<name>A0ABR5F4W0_9ACTN</name>
<feature type="transmembrane region" description="Helical" evidence="7">
    <location>
        <begin position="28"/>
        <end position="45"/>
    </location>
</feature>
<gene>
    <name evidence="9" type="ORF">FrCorBMG51_08825</name>
</gene>
<feature type="domain" description="Citrate transporter-like" evidence="8">
    <location>
        <begin position="22"/>
        <end position="324"/>
    </location>
</feature>
<dbReference type="InterPro" id="IPR004680">
    <property type="entry name" value="Cit_transptr-like_dom"/>
</dbReference>
<feature type="transmembrane region" description="Helical" evidence="7">
    <location>
        <begin position="134"/>
        <end position="152"/>
    </location>
</feature>
<dbReference type="Pfam" id="PF03600">
    <property type="entry name" value="CitMHS"/>
    <property type="match status" value="1"/>
</dbReference>
<dbReference type="RefSeq" id="WP_047222607.1">
    <property type="nucleotide sequence ID" value="NZ_JWIO01000011.1"/>
</dbReference>
<evidence type="ECO:0000256" key="1">
    <source>
        <dbReference type="ARBA" id="ARBA00004651"/>
    </source>
</evidence>
<evidence type="ECO:0000313" key="10">
    <source>
        <dbReference type="Proteomes" id="UP000035425"/>
    </source>
</evidence>
<keyword evidence="10" id="KW-1185">Reference proteome</keyword>
<evidence type="ECO:0000256" key="5">
    <source>
        <dbReference type="ARBA" id="ARBA00022989"/>
    </source>
</evidence>
<feature type="transmembrane region" description="Helical" evidence="7">
    <location>
        <begin position="329"/>
        <end position="353"/>
    </location>
</feature>
<dbReference type="PANTHER" id="PTHR43302:SF5">
    <property type="entry name" value="TRANSPORTER ARSB-RELATED"/>
    <property type="match status" value="1"/>
</dbReference>
<evidence type="ECO:0000256" key="6">
    <source>
        <dbReference type="ARBA" id="ARBA00023136"/>
    </source>
</evidence>
<reference evidence="9 10" key="1">
    <citation type="submission" date="2014-12" db="EMBL/GenBank/DDBJ databases">
        <title>Frankia sp. BMG5.1 draft genome.</title>
        <authorList>
            <person name="Gtari M."/>
            <person name="Ghodhbane-Gtari F."/>
            <person name="Nouioui I."/>
            <person name="Ktari A."/>
            <person name="Hezbri K."/>
            <person name="Mimouni W."/>
            <person name="Sbissi I."/>
            <person name="Ayari A."/>
            <person name="Yamanaka T."/>
            <person name="Normand P."/>
            <person name="Tisa L.S."/>
            <person name="Boudabous A."/>
        </authorList>
    </citation>
    <scope>NUCLEOTIDE SEQUENCE [LARGE SCALE GENOMIC DNA]</scope>
    <source>
        <strain evidence="9 10">BMG5.1</strain>
    </source>
</reference>
<keyword evidence="3" id="KW-1003">Cell membrane</keyword>
<feature type="transmembrane region" description="Helical" evidence="7">
    <location>
        <begin position="172"/>
        <end position="190"/>
    </location>
</feature>
<protein>
    <submittedName>
        <fullName evidence="9">Citrate transporter</fullName>
    </submittedName>
</protein>
<feature type="transmembrane region" description="Helical" evidence="7">
    <location>
        <begin position="259"/>
        <end position="278"/>
    </location>
</feature>
<dbReference type="EMBL" id="JWIO01000011">
    <property type="protein sequence ID" value="KLL11777.1"/>
    <property type="molecule type" value="Genomic_DNA"/>
</dbReference>
<organism evidence="9 10">
    <name type="scientific">Protofrankia coriariae</name>
    <dbReference type="NCBI Taxonomy" id="1562887"/>
    <lineage>
        <taxon>Bacteria</taxon>
        <taxon>Bacillati</taxon>
        <taxon>Actinomycetota</taxon>
        <taxon>Actinomycetes</taxon>
        <taxon>Frankiales</taxon>
        <taxon>Frankiaceae</taxon>
        <taxon>Protofrankia</taxon>
    </lineage>
</organism>
<evidence type="ECO:0000313" key="9">
    <source>
        <dbReference type="EMBL" id="KLL11777.1"/>
    </source>
</evidence>
<feature type="transmembrane region" description="Helical" evidence="7">
    <location>
        <begin position="373"/>
        <end position="395"/>
    </location>
</feature>
<accession>A0ABR5F4W0</accession>
<keyword evidence="2" id="KW-0813">Transport</keyword>
<sequence length="396" mass="41077">MCAVAAVRIILLAAAVLGVFIRPARIPNWVVPAVAAVALLLIGGMAGDEAVDAVRPLVSPLAFLLLAVPLAAMLDRLGFFSSVAALVDTGPNPRLGLWVLAAAVTTFLNLDASVVLLTPLYIRIARRHGFNPTMLAMQPVLLACLASSALPISNLTNLIAADRYDLGVADFVSRLGPASLVAVVVGWYGYRRIDTATALHDQVRDPVDPRALRLGTPIVVFVVLGFTVGDLFGVPAWAVALVADVVLFALTRTVRVSDLPFGAAALAVSLGVVATAASPELGLGALFSGSGWLAQVRVAGLGILGANTINNLPALLIGLPEIDANPDQLWPLLFGVNFGPVLVLHGALAGLLWRATAARLDVHVSPWQYTVLGLRIGLPALVAGLVVVVATGTFLG</sequence>